<evidence type="ECO:0000313" key="1">
    <source>
        <dbReference type="Proteomes" id="UP000887540"/>
    </source>
</evidence>
<accession>A0A914CQG7</accession>
<reference evidence="2" key="1">
    <citation type="submission" date="2022-11" db="UniProtKB">
        <authorList>
            <consortium name="WormBaseParasite"/>
        </authorList>
    </citation>
    <scope>IDENTIFICATION</scope>
</reference>
<dbReference type="Proteomes" id="UP000887540">
    <property type="component" value="Unplaced"/>
</dbReference>
<sequence>MAEDIVDRLKSYKGYGPLNGQTPCCVDRMTTIACGRLQMLNPVLFLYNCVHNADFAFVQCCRSCFDHKSATSLRLDYDKISQVLLTNPQSAICYDRRGEAWCDQLVRRKSFWDSKRFKNLDCASMPFAFRVCRMSCGYCSTNAIKAGAVYDYTLASDIRTCNNPAFALAYEPMAKRIFQKFERRFTSSLQIPNNTTSNEEFLLITDERNLAASPKRNKTKIRNSHEATIKKKENKKNFRWHLPSIIPLS</sequence>
<name>A0A914CQG7_9BILA</name>
<evidence type="ECO:0000313" key="2">
    <source>
        <dbReference type="WBParaSite" id="ACRNAN_scaffold1334.g10810.t1"/>
    </source>
</evidence>
<dbReference type="WBParaSite" id="ACRNAN_scaffold1334.g10810.t1">
    <property type="protein sequence ID" value="ACRNAN_scaffold1334.g10810.t1"/>
    <property type="gene ID" value="ACRNAN_scaffold1334.g10810"/>
</dbReference>
<protein>
    <submittedName>
        <fullName evidence="2">Uncharacterized protein</fullName>
    </submittedName>
</protein>
<dbReference type="PANTHER" id="PTHR35017:SF5">
    <property type="entry name" value="SHKT DOMAIN-CONTAINING PROTEIN"/>
    <property type="match status" value="1"/>
</dbReference>
<proteinExistence type="predicted"/>
<dbReference type="AlphaFoldDB" id="A0A914CQG7"/>
<dbReference type="PANTHER" id="PTHR35017">
    <property type="entry name" value="PROTEIN CBG16223-RELATED"/>
    <property type="match status" value="1"/>
</dbReference>
<organism evidence="1 2">
    <name type="scientific">Acrobeloides nanus</name>
    <dbReference type="NCBI Taxonomy" id="290746"/>
    <lineage>
        <taxon>Eukaryota</taxon>
        <taxon>Metazoa</taxon>
        <taxon>Ecdysozoa</taxon>
        <taxon>Nematoda</taxon>
        <taxon>Chromadorea</taxon>
        <taxon>Rhabditida</taxon>
        <taxon>Tylenchina</taxon>
        <taxon>Cephalobomorpha</taxon>
        <taxon>Cephaloboidea</taxon>
        <taxon>Cephalobidae</taxon>
        <taxon>Acrobeloides</taxon>
    </lineage>
</organism>
<keyword evidence="1" id="KW-1185">Reference proteome</keyword>